<accession>A0A5B7IF78</accession>
<name>A0A5B7IF78_PORTR</name>
<comment type="caution">
    <text evidence="1">The sequence shown here is derived from an EMBL/GenBank/DDBJ whole genome shotgun (WGS) entry which is preliminary data.</text>
</comment>
<dbReference type="Proteomes" id="UP000324222">
    <property type="component" value="Unassembled WGS sequence"/>
</dbReference>
<gene>
    <name evidence="1" type="ORF">E2C01_077740</name>
</gene>
<proteinExistence type="predicted"/>
<dbReference type="EMBL" id="VSRR010061363">
    <property type="protein sequence ID" value="MPC83050.1"/>
    <property type="molecule type" value="Genomic_DNA"/>
</dbReference>
<evidence type="ECO:0000313" key="1">
    <source>
        <dbReference type="EMBL" id="MPC83050.1"/>
    </source>
</evidence>
<organism evidence="1 2">
    <name type="scientific">Portunus trituberculatus</name>
    <name type="common">Swimming crab</name>
    <name type="synonym">Neptunus trituberculatus</name>
    <dbReference type="NCBI Taxonomy" id="210409"/>
    <lineage>
        <taxon>Eukaryota</taxon>
        <taxon>Metazoa</taxon>
        <taxon>Ecdysozoa</taxon>
        <taxon>Arthropoda</taxon>
        <taxon>Crustacea</taxon>
        <taxon>Multicrustacea</taxon>
        <taxon>Malacostraca</taxon>
        <taxon>Eumalacostraca</taxon>
        <taxon>Eucarida</taxon>
        <taxon>Decapoda</taxon>
        <taxon>Pleocyemata</taxon>
        <taxon>Brachyura</taxon>
        <taxon>Eubrachyura</taxon>
        <taxon>Portunoidea</taxon>
        <taxon>Portunidae</taxon>
        <taxon>Portuninae</taxon>
        <taxon>Portunus</taxon>
    </lineage>
</organism>
<protein>
    <submittedName>
        <fullName evidence="1">Uncharacterized protein</fullName>
    </submittedName>
</protein>
<sequence length="34" mass="3906">MQNSEDSKLKTIMWCARIPLCLKNPTDPSLRSPM</sequence>
<evidence type="ECO:0000313" key="2">
    <source>
        <dbReference type="Proteomes" id="UP000324222"/>
    </source>
</evidence>
<dbReference type="AlphaFoldDB" id="A0A5B7IF78"/>
<keyword evidence="2" id="KW-1185">Reference proteome</keyword>
<reference evidence="1 2" key="1">
    <citation type="submission" date="2019-05" db="EMBL/GenBank/DDBJ databases">
        <title>Another draft genome of Portunus trituberculatus and its Hox gene families provides insights of decapod evolution.</title>
        <authorList>
            <person name="Jeong J.-H."/>
            <person name="Song I."/>
            <person name="Kim S."/>
            <person name="Choi T."/>
            <person name="Kim D."/>
            <person name="Ryu S."/>
            <person name="Kim W."/>
        </authorList>
    </citation>
    <scope>NUCLEOTIDE SEQUENCE [LARGE SCALE GENOMIC DNA]</scope>
    <source>
        <tissue evidence="1">Muscle</tissue>
    </source>
</reference>